<dbReference type="InterPro" id="IPR010921">
    <property type="entry name" value="Trp_repressor/repl_initiator"/>
</dbReference>
<keyword evidence="2" id="KW-0371">Homeobox</keyword>
<organism evidence="2 3">
    <name type="scientific">Nonomuraea polychroma</name>
    <dbReference type="NCBI Taxonomy" id="46176"/>
    <lineage>
        <taxon>Bacteria</taxon>
        <taxon>Bacillati</taxon>
        <taxon>Actinomycetota</taxon>
        <taxon>Actinomycetes</taxon>
        <taxon>Streptosporangiales</taxon>
        <taxon>Streptosporangiaceae</taxon>
        <taxon>Nonomuraea</taxon>
    </lineage>
</organism>
<gene>
    <name evidence="2" type="ORF">EDD27_3710</name>
</gene>
<keyword evidence="2" id="KW-0238">DNA-binding</keyword>
<evidence type="ECO:0000313" key="2">
    <source>
        <dbReference type="EMBL" id="RVX41223.1"/>
    </source>
</evidence>
<protein>
    <submittedName>
        <fullName evidence="2">Homeodomain-like domain-containing protein</fullName>
    </submittedName>
</protein>
<proteinExistence type="predicted"/>
<name>A0A438M6B9_9ACTN</name>
<accession>A0A438M6B9</accession>
<dbReference type="RefSeq" id="WP_164903676.1">
    <property type="nucleotide sequence ID" value="NZ_SAUN01000001.1"/>
</dbReference>
<keyword evidence="3" id="KW-1185">Reference proteome</keyword>
<dbReference type="AlphaFoldDB" id="A0A438M6B9"/>
<dbReference type="Proteomes" id="UP000284824">
    <property type="component" value="Unassembled WGS sequence"/>
</dbReference>
<feature type="region of interest" description="Disordered" evidence="1">
    <location>
        <begin position="81"/>
        <end position="109"/>
    </location>
</feature>
<dbReference type="GO" id="GO:0043565">
    <property type="term" value="F:sequence-specific DNA binding"/>
    <property type="evidence" value="ECO:0007669"/>
    <property type="project" value="InterPro"/>
</dbReference>
<dbReference type="SUPFAM" id="SSF48295">
    <property type="entry name" value="TrpR-like"/>
    <property type="match status" value="1"/>
</dbReference>
<evidence type="ECO:0000256" key="1">
    <source>
        <dbReference type="SAM" id="MobiDB-lite"/>
    </source>
</evidence>
<feature type="compositionally biased region" description="Polar residues" evidence="1">
    <location>
        <begin position="89"/>
        <end position="100"/>
    </location>
</feature>
<dbReference type="EMBL" id="SAUN01000001">
    <property type="protein sequence ID" value="RVX41223.1"/>
    <property type="molecule type" value="Genomic_DNA"/>
</dbReference>
<reference evidence="2 3" key="1">
    <citation type="submission" date="2019-01" db="EMBL/GenBank/DDBJ databases">
        <title>Sequencing the genomes of 1000 actinobacteria strains.</title>
        <authorList>
            <person name="Klenk H.-P."/>
        </authorList>
    </citation>
    <scope>NUCLEOTIDE SEQUENCE [LARGE SCALE GENOMIC DNA]</scope>
    <source>
        <strain evidence="2 3">DSM 43925</strain>
    </source>
</reference>
<sequence>MSKPRRQLTDLSPTRREQALERYRILRPHLEDGVSLARVAVTDGRPYRTLQRWLADYRRDGLATLAQDGTRGYRERCELVHRREASRPNHGSTMRPTTMDTGRPATAAS</sequence>
<evidence type="ECO:0000313" key="3">
    <source>
        <dbReference type="Proteomes" id="UP000284824"/>
    </source>
</evidence>
<comment type="caution">
    <text evidence="2">The sequence shown here is derived from an EMBL/GenBank/DDBJ whole genome shotgun (WGS) entry which is preliminary data.</text>
</comment>